<dbReference type="GO" id="GO:0000902">
    <property type="term" value="P:cell morphogenesis"/>
    <property type="evidence" value="ECO:0007669"/>
    <property type="project" value="InterPro"/>
</dbReference>
<name>A0A915PYT7_9BILA</name>
<dbReference type="InterPro" id="IPR045842">
    <property type="entry name" value="Fry_C"/>
</dbReference>
<evidence type="ECO:0000256" key="1">
    <source>
        <dbReference type="SAM" id="MobiDB-lite"/>
    </source>
</evidence>
<dbReference type="PANTHER" id="PTHR12295">
    <property type="entry name" value="FURRY-RELATED"/>
    <property type="match status" value="1"/>
</dbReference>
<dbReference type="GO" id="GO:0030427">
    <property type="term" value="C:site of polarized growth"/>
    <property type="evidence" value="ECO:0007669"/>
    <property type="project" value="TreeGrafter"/>
</dbReference>
<protein>
    <submittedName>
        <fullName evidence="4">Protein furry C-terminal domain-containing protein</fullName>
    </submittedName>
</protein>
<feature type="domain" description="Protein furry C-terminal" evidence="2">
    <location>
        <begin position="48"/>
        <end position="207"/>
    </location>
</feature>
<dbReference type="Proteomes" id="UP000887581">
    <property type="component" value="Unplaced"/>
</dbReference>
<accession>A0A915PYT7</accession>
<feature type="compositionally biased region" description="Polar residues" evidence="1">
    <location>
        <begin position="87"/>
        <end position="101"/>
    </location>
</feature>
<feature type="compositionally biased region" description="Low complexity" evidence="1">
    <location>
        <begin position="187"/>
        <end position="196"/>
    </location>
</feature>
<dbReference type="AlphaFoldDB" id="A0A915PYT7"/>
<proteinExistence type="predicted"/>
<dbReference type="GO" id="GO:0005938">
    <property type="term" value="C:cell cortex"/>
    <property type="evidence" value="ECO:0007669"/>
    <property type="project" value="TreeGrafter"/>
</dbReference>
<feature type="domain" description="Protein furry C-terminal" evidence="2">
    <location>
        <begin position="255"/>
        <end position="518"/>
    </location>
</feature>
<organism evidence="3 4">
    <name type="scientific">Setaria digitata</name>
    <dbReference type="NCBI Taxonomy" id="48799"/>
    <lineage>
        <taxon>Eukaryota</taxon>
        <taxon>Metazoa</taxon>
        <taxon>Ecdysozoa</taxon>
        <taxon>Nematoda</taxon>
        <taxon>Chromadorea</taxon>
        <taxon>Rhabditida</taxon>
        <taxon>Spirurina</taxon>
        <taxon>Spiruromorpha</taxon>
        <taxon>Filarioidea</taxon>
        <taxon>Setariidae</taxon>
        <taxon>Setaria</taxon>
    </lineage>
</organism>
<dbReference type="Pfam" id="PF19421">
    <property type="entry name" value="Fry_C"/>
    <property type="match status" value="2"/>
</dbReference>
<dbReference type="GO" id="GO:0031175">
    <property type="term" value="P:neuron projection development"/>
    <property type="evidence" value="ECO:0007669"/>
    <property type="project" value="TreeGrafter"/>
</dbReference>
<sequence length="555" mass="61871">MQDEPESDEVSRPEGLQLEVPLRGCFTPPLSAIHKTTPETTSLRKHAACNQTKVRECLISLLNASGLRVGLPKSTSVIFSQSLHDVSCEPPNSNSTSTERISPSYAGGGGSVSSLVADQSVTSSFPRVFREFDFLEAEHDTLSESTESCFNWLSTMRPHSISKVDIDVEEQYQDDECTEIAGDQRPSSAASDSLEVSSERTPLESGIRSETISEEESCDEELEDDEFVVDDEKLRMADISSLAESIRCSHSAVSVESPLLKRPPLFLQCNHHASAQGEHQWFSNFPDMSVDESGDLTAHATLLFTQLYRECCLKLSGILRDASQVLSTSHHEISTQFSDALDLVLKISDCPFLFVTAQYLNNSGMLSRQKCVLLELHEHYETFVERKDQCIRALNAIKATMKLALIGGPSLSTTTSNQYLELCRSVHKLFFQLLQITDKFDEMIRGIVNASDVQNTNISAEVLCLHRCLLASIPDSVHSVENGVSSVALESNTDELLLLMQKKQYKNALHMLRNLRSVGKMEELWLKYVYFMELCSFSPKEPNCSRTFFLAGCIF</sequence>
<dbReference type="InterPro" id="IPR039867">
    <property type="entry name" value="Furry/Tao3/Mor2"/>
</dbReference>
<evidence type="ECO:0000313" key="4">
    <source>
        <dbReference type="WBParaSite" id="sdigi.contig466.g8500.t1"/>
    </source>
</evidence>
<evidence type="ECO:0000313" key="3">
    <source>
        <dbReference type="Proteomes" id="UP000887581"/>
    </source>
</evidence>
<keyword evidence="3" id="KW-1185">Reference proteome</keyword>
<dbReference type="WBParaSite" id="sdigi.contig466.g8500.t1">
    <property type="protein sequence ID" value="sdigi.contig466.g8500.t1"/>
    <property type="gene ID" value="sdigi.contig466.g8500"/>
</dbReference>
<feature type="region of interest" description="Disordered" evidence="1">
    <location>
        <begin position="181"/>
        <end position="218"/>
    </location>
</feature>
<evidence type="ECO:0000259" key="2">
    <source>
        <dbReference type="Pfam" id="PF19421"/>
    </source>
</evidence>
<feature type="region of interest" description="Disordered" evidence="1">
    <location>
        <begin position="87"/>
        <end position="109"/>
    </location>
</feature>
<dbReference type="PANTHER" id="PTHR12295:SF30">
    <property type="entry name" value="PROTEIN FURRY"/>
    <property type="match status" value="1"/>
</dbReference>
<reference evidence="4" key="1">
    <citation type="submission" date="2022-11" db="UniProtKB">
        <authorList>
            <consortium name="WormBaseParasite"/>
        </authorList>
    </citation>
    <scope>IDENTIFICATION</scope>
</reference>